<dbReference type="PANTHER" id="PTHR35936:SF17">
    <property type="entry name" value="ARGININE-BINDING EXTRACELLULAR PROTEIN ARTP"/>
    <property type="match status" value="1"/>
</dbReference>
<proteinExistence type="predicted"/>
<dbReference type="AlphaFoldDB" id="A0A6I2R286"/>
<dbReference type="Proteomes" id="UP000429811">
    <property type="component" value="Unassembled WGS sequence"/>
</dbReference>
<dbReference type="EMBL" id="WKPR01000011">
    <property type="protein sequence ID" value="MSB20355.1"/>
    <property type="molecule type" value="Genomic_DNA"/>
</dbReference>
<evidence type="ECO:0000313" key="5">
    <source>
        <dbReference type="EMBL" id="MSB50952.1"/>
    </source>
</evidence>
<reference evidence="6 7" key="1">
    <citation type="journal article" date="2019" name="Nat. Med.">
        <title>A library of human gut bacterial isolates paired with longitudinal multiomics data enables mechanistic microbiome research.</title>
        <authorList>
            <person name="Poyet M."/>
            <person name="Groussin M."/>
            <person name="Gibbons S.M."/>
            <person name="Avila-Pacheco J."/>
            <person name="Jiang X."/>
            <person name="Kearney S.M."/>
            <person name="Perrotta A.R."/>
            <person name="Berdy B."/>
            <person name="Zhao S."/>
            <person name="Lieberman T.D."/>
            <person name="Swanson P.K."/>
            <person name="Smith M."/>
            <person name="Roesemann S."/>
            <person name="Alexander J.E."/>
            <person name="Rich S.A."/>
            <person name="Livny J."/>
            <person name="Vlamakis H."/>
            <person name="Clish C."/>
            <person name="Bullock K."/>
            <person name="Deik A."/>
            <person name="Scott J."/>
            <person name="Pierce K.A."/>
            <person name="Xavier R.J."/>
            <person name="Alm E.J."/>
        </authorList>
    </citation>
    <scope>NUCLEOTIDE SEQUENCE [LARGE SCALE GENOMIC DNA]</scope>
    <source>
        <strain evidence="4 7">BIOML-A2</strain>
        <strain evidence="5 6">BIOML-A5</strain>
    </source>
</reference>
<feature type="region of interest" description="Disordered" evidence="2">
    <location>
        <begin position="57"/>
        <end position="83"/>
    </location>
</feature>
<dbReference type="EMBL" id="WKPO01000048">
    <property type="protein sequence ID" value="MSB50952.1"/>
    <property type="molecule type" value="Genomic_DNA"/>
</dbReference>
<dbReference type="SMART" id="SM00062">
    <property type="entry name" value="PBPb"/>
    <property type="match status" value="1"/>
</dbReference>
<evidence type="ECO:0000313" key="4">
    <source>
        <dbReference type="EMBL" id="MSB20355.1"/>
    </source>
</evidence>
<evidence type="ECO:0000259" key="3">
    <source>
        <dbReference type="SMART" id="SM00062"/>
    </source>
</evidence>
<feature type="domain" description="Solute-binding protein family 3/N-terminal" evidence="3">
    <location>
        <begin position="3"/>
        <end position="211"/>
    </location>
</feature>
<comment type="caution">
    <text evidence="4">The sequence shown here is derived from an EMBL/GenBank/DDBJ whole genome shotgun (WGS) entry which is preliminary data.</text>
</comment>
<gene>
    <name evidence="5" type="ORF">GKE90_20030</name>
    <name evidence="4" type="ORF">GKE97_12575</name>
</gene>
<dbReference type="Pfam" id="PF00497">
    <property type="entry name" value="SBP_bac_3"/>
    <property type="match status" value="1"/>
</dbReference>
<evidence type="ECO:0000256" key="2">
    <source>
        <dbReference type="SAM" id="MobiDB-lite"/>
    </source>
</evidence>
<protein>
    <submittedName>
        <fullName evidence="4">Transporter substrate-binding domain-containing protein</fullName>
    </submittedName>
</protein>
<dbReference type="Gene3D" id="3.40.190.10">
    <property type="entry name" value="Periplasmic binding protein-like II"/>
    <property type="match status" value="2"/>
</dbReference>
<dbReference type="Proteomes" id="UP000434475">
    <property type="component" value="Unassembled WGS sequence"/>
</dbReference>
<evidence type="ECO:0000313" key="7">
    <source>
        <dbReference type="Proteomes" id="UP000434475"/>
    </source>
</evidence>
<sequence>MNKYCIFMNMMYNKNIKKAHAGHTRNRRECTMKSKKLAALGLTAVLSLGLLTACSGGSDDTNETPAGSTPPVTESGAPAADSPANWTSVADLEGAKIAVQEGTTGNDVASAIPDAEVSAFKAVAQCGMELINGRVDCVIVDTHPAQSLVDANPDKLMVLDFPASEETETYAIATQKNDTGAALAEEFNTAMATLQENGTFDALVDKYISKNEDAQLPELKTVENPKGALVMGTNCEFEPFEYLDENGDPTGFDVGFAQYLCAEMGYTLTIENMDFDALIPALQSGRIDFIAAGLTRDEEREKNANFTDGYYEAIQSIVVAKPAA</sequence>
<accession>A0A6I2R286</accession>
<dbReference type="SUPFAM" id="SSF53850">
    <property type="entry name" value="Periplasmic binding protein-like II"/>
    <property type="match status" value="2"/>
</dbReference>
<evidence type="ECO:0000313" key="6">
    <source>
        <dbReference type="Proteomes" id="UP000429811"/>
    </source>
</evidence>
<dbReference type="PANTHER" id="PTHR35936">
    <property type="entry name" value="MEMBRANE-BOUND LYTIC MUREIN TRANSGLYCOSYLASE F"/>
    <property type="match status" value="1"/>
</dbReference>
<organism evidence="4 7">
    <name type="scientific">Flavonifractor plautii</name>
    <name type="common">Fusobacterium plautii</name>
    <dbReference type="NCBI Taxonomy" id="292800"/>
    <lineage>
        <taxon>Bacteria</taxon>
        <taxon>Bacillati</taxon>
        <taxon>Bacillota</taxon>
        <taxon>Clostridia</taxon>
        <taxon>Eubacteriales</taxon>
        <taxon>Oscillospiraceae</taxon>
        <taxon>Flavonifractor</taxon>
    </lineage>
</organism>
<feature type="compositionally biased region" description="Polar residues" evidence="2">
    <location>
        <begin position="63"/>
        <end position="72"/>
    </location>
</feature>
<keyword evidence="1" id="KW-0732">Signal</keyword>
<name>A0A6I2R286_FLAPL</name>
<evidence type="ECO:0000256" key="1">
    <source>
        <dbReference type="ARBA" id="ARBA00022729"/>
    </source>
</evidence>
<dbReference type="InterPro" id="IPR001638">
    <property type="entry name" value="Solute-binding_3/MltF_N"/>
</dbReference>